<protein>
    <submittedName>
        <fullName evidence="2">Uncharacterized protein</fullName>
    </submittedName>
</protein>
<sequence>MGFGPAYGSGGNRPPVDEKNLDILAKKLSYDPVRDMIIGDASLQVKPSTVYLGSAFGMSNAVQAIGFRLADGTDALCLVNRFDQDGGSYSNPKFIALGQSSVLNVNLIDTTILTEPVQVGYTAGDKLTYSFEVKPASSGRLRAQYWIGDDDTGAPVVDFHRDITEDEVASGQPVVVESNFYILAKGSKLFVRFSGVDLKGSSTLPWFRSKVLPYKEVTLNKHTEVVKEGQTIFIGCDYLWYGDWSSPTPPQFIIPSTFKDSFTFTDGSELGLTDRIAIDFTAHNQGVFHLRQARDSFTFFYKESNEGQGSGWYWLCLNTKACRRVNGDYANVDKNCVSLAIGDTKFSYQSADHDGWYRLNGRAISTLPAFARTAATWLGLSGSLPNTQGRYARAAGGTLQGSGSGLGLGGDFKLPRTALPNVTLSYSGTVVNSAATSGNTGGSPDIGGTTSTRFDAGKVPQWASSDNNWGIYQCYVGTGFLSGGSGAAMIAPRNLFLVGRSSDESLDSQSLQHNHTFTLPGHTHTVSLPAHNHTYSGNTASMNGGVTQTDNEPAYSGKYEFIYLGL</sequence>
<dbReference type="RefSeq" id="YP_009207512.1">
    <property type="nucleotide sequence ID" value="NC_028895.1"/>
</dbReference>
<dbReference type="GeneID" id="26634025"/>
<accession>A0A0B5HE59</accession>
<evidence type="ECO:0000313" key="3">
    <source>
        <dbReference type="Proteomes" id="UP000031804"/>
    </source>
</evidence>
<evidence type="ECO:0000256" key="1">
    <source>
        <dbReference type="SAM" id="MobiDB-lite"/>
    </source>
</evidence>
<proteinExistence type="predicted"/>
<dbReference type="KEGG" id="vg:26634025"/>
<name>A0A0B5HE59_9CAUD</name>
<dbReference type="Proteomes" id="UP000031804">
    <property type="component" value="Segment"/>
</dbReference>
<dbReference type="EMBL" id="KP280063">
    <property type="protein sequence ID" value="AJF40815.1"/>
    <property type="molecule type" value="Genomic_DNA"/>
</dbReference>
<keyword evidence="3" id="KW-1185">Reference proteome</keyword>
<gene>
    <name evidence="2" type="ORF">SBVP3_0047</name>
</gene>
<evidence type="ECO:0000313" key="2">
    <source>
        <dbReference type="EMBL" id="AJF40815.1"/>
    </source>
</evidence>
<feature type="region of interest" description="Disordered" evidence="1">
    <location>
        <begin position="435"/>
        <end position="454"/>
    </location>
</feature>
<reference evidence="2 3" key="1">
    <citation type="submission" date="2014-12" db="EMBL/GenBank/DDBJ databases">
        <title>Complete genome sequences of three Vibrio cholerae specific bacteriophages.</title>
        <authorList>
            <person name="Bhandare S.G."/>
            <person name="Warry A."/>
            <person name="Emes R.D."/>
            <person name="Hooton S.P.T."/>
            <person name="Barrow P.A."/>
            <person name="Atterbury R.J."/>
        </authorList>
    </citation>
    <scope>NUCLEOTIDE SEQUENCE [LARGE SCALE GENOMIC DNA]</scope>
</reference>
<organism evidence="2 3">
    <name type="scientific">Vibrio phage phi 3</name>
    <dbReference type="NCBI Taxonomy" id="1589298"/>
    <lineage>
        <taxon>Viruses</taxon>
        <taxon>Duplodnaviria</taxon>
        <taxon>Heunggongvirae</taxon>
        <taxon>Uroviricota</taxon>
        <taxon>Caudoviricetes</taxon>
        <taxon>Demerecviridae</taxon>
        <taxon>Ermolyevavirinae</taxon>
        <taxon>Jesfedecavirus</taxon>
        <taxon>Jesfedecavirus phi3</taxon>
    </lineage>
</organism>